<comment type="caution">
    <text evidence="13">The sequence shown here is derived from an EMBL/GenBank/DDBJ whole genome shotgun (WGS) entry which is preliminary data.</text>
</comment>
<keyword evidence="6" id="KW-0547">Nucleotide-binding</keyword>
<organism evidence="13 14">
    <name type="scientific">Candidatus Accumulibacter appositus</name>
    <dbReference type="NCBI Taxonomy" id="1454003"/>
    <lineage>
        <taxon>Bacteria</taxon>
        <taxon>Pseudomonadati</taxon>
        <taxon>Pseudomonadota</taxon>
        <taxon>Betaproteobacteria</taxon>
        <taxon>Candidatus Accumulibacter</taxon>
    </lineage>
</organism>
<dbReference type="GO" id="GO:0016301">
    <property type="term" value="F:kinase activity"/>
    <property type="evidence" value="ECO:0007669"/>
    <property type="project" value="UniProtKB-KW"/>
</dbReference>
<evidence type="ECO:0000259" key="12">
    <source>
        <dbReference type="Pfam" id="PF00224"/>
    </source>
</evidence>
<dbReference type="InterPro" id="IPR015813">
    <property type="entry name" value="Pyrv/PenolPyrv_kinase-like_dom"/>
</dbReference>
<dbReference type="STRING" id="1454003.AW10_01441"/>
<gene>
    <name evidence="13" type="primary">pyk_2</name>
    <name evidence="13" type="ORF">AW10_01441</name>
</gene>
<keyword evidence="10" id="KW-0324">Glycolysis</keyword>
<dbReference type="PATRIC" id="fig|1454003.3.peg.1482"/>
<evidence type="ECO:0000256" key="5">
    <source>
        <dbReference type="ARBA" id="ARBA00022723"/>
    </source>
</evidence>
<evidence type="ECO:0000313" key="13">
    <source>
        <dbReference type="EMBL" id="EXI80828.1"/>
    </source>
</evidence>
<feature type="domain" description="Pyruvate kinase barrel" evidence="12">
    <location>
        <begin position="368"/>
        <end position="584"/>
    </location>
</feature>
<evidence type="ECO:0000256" key="9">
    <source>
        <dbReference type="ARBA" id="ARBA00022842"/>
    </source>
</evidence>
<evidence type="ECO:0000256" key="7">
    <source>
        <dbReference type="ARBA" id="ARBA00022777"/>
    </source>
</evidence>
<evidence type="ECO:0000256" key="3">
    <source>
        <dbReference type="ARBA" id="ARBA00012142"/>
    </source>
</evidence>
<dbReference type="Gene3D" id="3.20.20.60">
    <property type="entry name" value="Phosphoenolpyruvate-binding domains"/>
    <property type="match status" value="2"/>
</dbReference>
<dbReference type="Proteomes" id="UP000021816">
    <property type="component" value="Unassembled WGS sequence"/>
</dbReference>
<dbReference type="SUPFAM" id="SSF50800">
    <property type="entry name" value="PK beta-barrel domain-like"/>
    <property type="match status" value="1"/>
</dbReference>
<reference evidence="13 14" key="1">
    <citation type="submission" date="2014-02" db="EMBL/GenBank/DDBJ databases">
        <title>Expanding our view of genomic diversity in Candidatus Accumulibacter clades.</title>
        <authorList>
            <person name="Skennerton C.T."/>
            <person name="Barr J.J."/>
            <person name="Slater F.R."/>
            <person name="Bond P.L."/>
            <person name="Tyson G.W."/>
        </authorList>
    </citation>
    <scope>NUCLEOTIDE SEQUENCE [LARGE SCALE GENOMIC DNA]</scope>
    <source>
        <strain evidence="14">BA-92</strain>
    </source>
</reference>
<dbReference type="AlphaFoldDB" id="A0A011NDS3"/>
<dbReference type="SUPFAM" id="SSF51621">
    <property type="entry name" value="Phosphoenolpyruvate/pyruvate domain"/>
    <property type="match status" value="1"/>
</dbReference>
<dbReference type="NCBIfam" id="NF011314">
    <property type="entry name" value="PRK14725.1"/>
    <property type="match status" value="1"/>
</dbReference>
<keyword evidence="7 13" id="KW-0418">Kinase</keyword>
<feature type="domain" description="Pyruvate kinase barrel" evidence="12">
    <location>
        <begin position="143"/>
        <end position="222"/>
    </location>
</feature>
<evidence type="ECO:0000256" key="6">
    <source>
        <dbReference type="ARBA" id="ARBA00022741"/>
    </source>
</evidence>
<sequence>MANEQYKLSRESSRNALLRRVGLAVERLREDAIAIEDELDERLRSVAPELRASARNLAHYLAIRRVDIRILQRELGRLGLSSLGRMEAHVMASLDNVVAVLRLLRNSAVADHAQAVPTIPFCEGDQVLARHAHAILGPLPKDRKTRIMVTMPSEAAADPSFVSNLLAQGMDIMRINCAHDDAEVWGRMVDQLRQAERKLGRSCKVCCDLAGPKLRTGAVESAAGVVKWRPQRNALGQTIAPALVRFVNEVPDDAFAGKTVPVQGKLLARAREGDFIDLHDARGRARVLEVIAVSADACLCQAVRTAYVVEGTRLSLRRKARSVAKARVATLPPRPQALLLKPGDVLDVVRGEVLGRQASYDDHGDLVEAACIACSLDEAFVSVRAGERIFFDDGKIAGKIRKVMAERFTVDITYAAGGAAKLHGEKGINLPDTDLKLRALGANDLQALAFVARHADMVAMSFVQRPQDVEELIAALERLEANHLGIVLKIETKKAFSRLPSLLFAAMRHACVAVMVARGDLGVELGFERLSEVQEEILWLCEAAHIPVIWATQVLESLAKGGMPSRAEVTDAAMGTRAECVMLNKGPYIMQTLEFLRDVLKRMETHHEKKTAMLRRLSISDVDLSEAVAPLELPASCQG</sequence>
<proteinExistence type="inferred from homology"/>
<dbReference type="GO" id="GO:0004743">
    <property type="term" value="F:pyruvate kinase activity"/>
    <property type="evidence" value="ECO:0007669"/>
    <property type="project" value="UniProtKB-EC"/>
</dbReference>
<evidence type="ECO:0000256" key="2">
    <source>
        <dbReference type="ARBA" id="ARBA00008663"/>
    </source>
</evidence>
<dbReference type="EC" id="2.7.1.40" evidence="3"/>
<protein>
    <recommendedName>
        <fullName evidence="3">pyruvate kinase</fullName>
        <ecNumber evidence="3">2.7.1.40</ecNumber>
    </recommendedName>
</protein>
<keyword evidence="11 13" id="KW-0670">Pyruvate</keyword>
<keyword evidence="5" id="KW-0479">Metal-binding</keyword>
<evidence type="ECO:0000256" key="10">
    <source>
        <dbReference type="ARBA" id="ARBA00023152"/>
    </source>
</evidence>
<dbReference type="UniPathway" id="UPA00109">
    <property type="reaction ID" value="UER00188"/>
</dbReference>
<name>A0A011NDS3_9PROT</name>
<comment type="pathway">
    <text evidence="1">Carbohydrate degradation; glycolysis; pyruvate from D-glyceraldehyde 3-phosphate: step 5/5.</text>
</comment>
<dbReference type="GO" id="GO:0005524">
    <property type="term" value="F:ATP binding"/>
    <property type="evidence" value="ECO:0007669"/>
    <property type="project" value="UniProtKB-KW"/>
</dbReference>
<dbReference type="EMBL" id="JEMX01000028">
    <property type="protein sequence ID" value="EXI80828.1"/>
    <property type="molecule type" value="Genomic_DNA"/>
</dbReference>
<keyword evidence="9" id="KW-0460">Magnesium</keyword>
<dbReference type="PANTHER" id="PTHR11817">
    <property type="entry name" value="PYRUVATE KINASE"/>
    <property type="match status" value="1"/>
</dbReference>
<keyword evidence="8" id="KW-0067">ATP-binding</keyword>
<accession>A0A011NDS3</accession>
<evidence type="ECO:0000256" key="11">
    <source>
        <dbReference type="ARBA" id="ARBA00023317"/>
    </source>
</evidence>
<dbReference type="InterPro" id="IPR040442">
    <property type="entry name" value="Pyrv_kinase-like_dom_sf"/>
</dbReference>
<dbReference type="InterPro" id="IPR015793">
    <property type="entry name" value="Pyrv_Knase_brl"/>
</dbReference>
<dbReference type="Pfam" id="PF00224">
    <property type="entry name" value="PK"/>
    <property type="match status" value="2"/>
</dbReference>
<evidence type="ECO:0000256" key="4">
    <source>
        <dbReference type="ARBA" id="ARBA00022679"/>
    </source>
</evidence>
<evidence type="ECO:0000313" key="14">
    <source>
        <dbReference type="Proteomes" id="UP000021816"/>
    </source>
</evidence>
<keyword evidence="4 13" id="KW-0808">Transferase</keyword>
<comment type="similarity">
    <text evidence="2">Belongs to the pyruvate kinase family.</text>
</comment>
<dbReference type="InterPro" id="IPR001697">
    <property type="entry name" value="Pyr_Knase"/>
</dbReference>
<dbReference type="GO" id="GO:0000287">
    <property type="term" value="F:magnesium ion binding"/>
    <property type="evidence" value="ECO:0007669"/>
    <property type="project" value="InterPro"/>
</dbReference>
<evidence type="ECO:0000256" key="8">
    <source>
        <dbReference type="ARBA" id="ARBA00022840"/>
    </source>
</evidence>
<evidence type="ECO:0000256" key="1">
    <source>
        <dbReference type="ARBA" id="ARBA00004997"/>
    </source>
</evidence>
<dbReference type="InterPro" id="IPR011037">
    <property type="entry name" value="Pyrv_Knase-like_insert_dom_sf"/>
</dbReference>
<dbReference type="GO" id="GO:0030955">
    <property type="term" value="F:potassium ion binding"/>
    <property type="evidence" value="ECO:0007669"/>
    <property type="project" value="InterPro"/>
</dbReference>